<dbReference type="Proteomes" id="UP000479335">
    <property type="component" value="Unassembled WGS sequence"/>
</dbReference>
<dbReference type="PANTHER" id="PTHR43265:SF1">
    <property type="entry name" value="ESTERASE ESTD"/>
    <property type="match status" value="1"/>
</dbReference>
<evidence type="ECO:0000313" key="3">
    <source>
        <dbReference type="EMBL" id="MYM22874.1"/>
    </source>
</evidence>
<evidence type="ECO:0000259" key="2">
    <source>
        <dbReference type="Pfam" id="PF12146"/>
    </source>
</evidence>
<dbReference type="RefSeq" id="WP_161006386.1">
    <property type="nucleotide sequence ID" value="NZ_WWCN01000005.1"/>
</dbReference>
<comment type="caution">
    <text evidence="3">The sequence shown here is derived from an EMBL/GenBank/DDBJ whole genome shotgun (WGS) entry which is preliminary data.</text>
</comment>
<accession>A0A6L8KAI8</accession>
<organism evidence="3 4">
    <name type="scientific">Duganella flavida</name>
    <dbReference type="NCBI Taxonomy" id="2692175"/>
    <lineage>
        <taxon>Bacteria</taxon>
        <taxon>Pseudomonadati</taxon>
        <taxon>Pseudomonadota</taxon>
        <taxon>Betaproteobacteria</taxon>
        <taxon>Burkholderiales</taxon>
        <taxon>Oxalobacteraceae</taxon>
        <taxon>Telluria group</taxon>
        <taxon>Duganella</taxon>
    </lineage>
</organism>
<protein>
    <submittedName>
        <fullName evidence="3">Alpha/beta fold hydrolase</fullName>
    </submittedName>
</protein>
<reference evidence="3 4" key="1">
    <citation type="submission" date="2019-12" db="EMBL/GenBank/DDBJ databases">
        <title>Novel species isolated from a subtropical stream in China.</title>
        <authorList>
            <person name="Lu H."/>
        </authorList>
    </citation>
    <scope>NUCLEOTIDE SEQUENCE [LARGE SCALE GENOMIC DNA]</scope>
    <source>
        <strain evidence="3 4">FT135W</strain>
    </source>
</reference>
<feature type="chain" id="PRO_5026684952" evidence="1">
    <location>
        <begin position="21"/>
        <end position="594"/>
    </location>
</feature>
<evidence type="ECO:0000313" key="4">
    <source>
        <dbReference type="Proteomes" id="UP000479335"/>
    </source>
</evidence>
<keyword evidence="4" id="KW-1185">Reference proteome</keyword>
<dbReference type="Gene3D" id="3.40.50.1820">
    <property type="entry name" value="alpha/beta hydrolase"/>
    <property type="match status" value="1"/>
</dbReference>
<feature type="domain" description="Serine aminopeptidase S33" evidence="2">
    <location>
        <begin position="301"/>
        <end position="534"/>
    </location>
</feature>
<dbReference type="InterPro" id="IPR053145">
    <property type="entry name" value="AB_hydrolase_Est10"/>
</dbReference>
<dbReference type="GO" id="GO:0052689">
    <property type="term" value="F:carboxylic ester hydrolase activity"/>
    <property type="evidence" value="ECO:0007669"/>
    <property type="project" value="TreeGrafter"/>
</dbReference>
<dbReference type="Pfam" id="PF12146">
    <property type="entry name" value="Hydrolase_4"/>
    <property type="match status" value="1"/>
</dbReference>
<dbReference type="InterPro" id="IPR022742">
    <property type="entry name" value="Hydrolase_4"/>
</dbReference>
<evidence type="ECO:0000256" key="1">
    <source>
        <dbReference type="SAM" id="SignalP"/>
    </source>
</evidence>
<gene>
    <name evidence="3" type="ORF">GTP46_09475</name>
</gene>
<keyword evidence="1" id="KW-0732">Signal</keyword>
<proteinExistence type="predicted"/>
<sequence>MMTLCRLLCILAACVLTAWAAAAPPPPSGNWHGQLATPAGKLTLLVNIRSSPDASLSGDLESIDQAPGQKIPLAAVTAAADRLAFAVPAIGASYEGRWQDDQQAWVGVFKQSIAFPLTLRAGLPPAKPGIAGMDGQWRALLVRDNASLHLILHVATSQGATHVTLDSPDLGAFGLVVERFERDGDSVRFEIPAASVRFVGKLDGERRQLQGQWTRQGLAPATVQFERDATEAAPQARSQWPLPSIPYRSEDLCFPNPDAAGVVLAGTLTLPQGAGPFAAAILISGSGPQDRDETMYGHKPFAVLADALTRRGIAVLRYDDRGYAGSSGSFEQATSADFASDASAAVGYLLGRAEIDRHAIGFIGHSEGGMVGPLAAVDNASVAFVILLAGPGVGIDQLLLSQRRLAALAQGVAPAQVASQEVIWRDLFQLARSTADGEDRARRVQQRLTPEMAQALGLSAAQCAQLEQQLRSAWMHYLLNYEPGAILARIHVPVLALNGTLDQQVAASANLAAIRMALASNPDATVEELPGLNHLFQPAITGAVGEYARIETTLATPALDTITAWLTERFVRADDRCAGFTPHSIAAAGCGSGR</sequence>
<dbReference type="PANTHER" id="PTHR43265">
    <property type="entry name" value="ESTERASE ESTD"/>
    <property type="match status" value="1"/>
</dbReference>
<dbReference type="InterPro" id="IPR029058">
    <property type="entry name" value="AB_hydrolase_fold"/>
</dbReference>
<dbReference type="SUPFAM" id="SSF53474">
    <property type="entry name" value="alpha/beta-Hydrolases"/>
    <property type="match status" value="1"/>
</dbReference>
<dbReference type="AlphaFoldDB" id="A0A6L8KAI8"/>
<feature type="signal peptide" evidence="1">
    <location>
        <begin position="1"/>
        <end position="20"/>
    </location>
</feature>
<name>A0A6L8KAI8_9BURK</name>
<keyword evidence="3" id="KW-0378">Hydrolase</keyword>
<dbReference type="EMBL" id="WWCN01000005">
    <property type="protein sequence ID" value="MYM22874.1"/>
    <property type="molecule type" value="Genomic_DNA"/>
</dbReference>